<proteinExistence type="predicted"/>
<protein>
    <submittedName>
        <fullName evidence="1">Uncharacterized protein</fullName>
    </submittedName>
</protein>
<accession>A0AAE4Q3B5</accession>
<dbReference type="EMBL" id="JASGOQ010000001">
    <property type="protein sequence ID" value="MDV5392255.1"/>
    <property type="molecule type" value="Genomic_DNA"/>
</dbReference>
<evidence type="ECO:0000313" key="1">
    <source>
        <dbReference type="EMBL" id="MDV5392255.1"/>
    </source>
</evidence>
<gene>
    <name evidence="1" type="ORF">QM089_18850</name>
</gene>
<evidence type="ECO:0000313" key="2">
    <source>
        <dbReference type="Proteomes" id="UP001187859"/>
    </source>
</evidence>
<name>A0AAE4Q3B5_9GAMM</name>
<comment type="caution">
    <text evidence="1">The sequence shown here is derived from an EMBL/GenBank/DDBJ whole genome shotgun (WGS) entry which is preliminary data.</text>
</comment>
<dbReference type="AlphaFoldDB" id="A0AAE4Q3B5"/>
<sequence length="81" mass="8894">MTTFTTKHGTVVLKHVPQSVFHPEHIELAYTPSDSQGWGVTKTFSSTELSDFTQQDAEVFALNAEQRLRVPAGKTTTGDSV</sequence>
<reference evidence="1" key="1">
    <citation type="submission" date="2023-05" db="EMBL/GenBank/DDBJ databases">
        <title>Colonisation of extended spectrum b-lactamase- and carbapenemase-producing bacteria on hospital surfaces from low- and middle-income countries.</title>
        <authorList>
            <person name="Nieto-Rosado M."/>
            <person name="Sands K."/>
            <person name="Iregbu K."/>
            <person name="Zahra R."/>
            <person name="Mazarati J.B."/>
            <person name="Mehtar S."/>
            <person name="Barnards-Group B."/>
            <person name="Walsh T.R."/>
        </authorList>
    </citation>
    <scope>NUCLEOTIDE SEQUENCE</scope>
    <source>
        <strain evidence="1">PP-E493</strain>
    </source>
</reference>
<organism evidence="1 2">
    <name type="scientific">Shewanella xiamenensis</name>
    <dbReference type="NCBI Taxonomy" id="332186"/>
    <lineage>
        <taxon>Bacteria</taxon>
        <taxon>Pseudomonadati</taxon>
        <taxon>Pseudomonadota</taxon>
        <taxon>Gammaproteobacteria</taxon>
        <taxon>Alteromonadales</taxon>
        <taxon>Shewanellaceae</taxon>
        <taxon>Shewanella</taxon>
    </lineage>
</organism>
<dbReference type="Proteomes" id="UP001187859">
    <property type="component" value="Unassembled WGS sequence"/>
</dbReference>
<dbReference type="RefSeq" id="WP_317520586.1">
    <property type="nucleotide sequence ID" value="NZ_JASGOQ010000001.1"/>
</dbReference>